<evidence type="ECO:0000256" key="7">
    <source>
        <dbReference type="ARBA" id="ARBA00023136"/>
    </source>
</evidence>
<dbReference type="InterPro" id="IPR015919">
    <property type="entry name" value="Cadherin-like_sf"/>
</dbReference>
<evidence type="ECO:0000313" key="9">
    <source>
        <dbReference type="EMBL" id="SHK29299.1"/>
    </source>
</evidence>
<feature type="domain" description="Cadherin" evidence="8">
    <location>
        <begin position="536"/>
        <end position="630"/>
    </location>
</feature>
<keyword evidence="7" id="KW-0472">Membrane</keyword>
<dbReference type="NCBIfam" id="TIGR04131">
    <property type="entry name" value="Bac_Flav_CTERM"/>
    <property type="match status" value="1"/>
</dbReference>
<accession>A0A1M6R9Z4</accession>
<feature type="domain" description="Cadherin" evidence="8">
    <location>
        <begin position="341"/>
        <end position="437"/>
    </location>
</feature>
<keyword evidence="2" id="KW-0812">Transmembrane</keyword>
<dbReference type="FunFam" id="2.60.40.60:FF:000015">
    <property type="entry name" value="FAT atypical cadherin 1"/>
    <property type="match status" value="1"/>
</dbReference>
<dbReference type="AlphaFoldDB" id="A0A1M6R9Z4"/>
<dbReference type="GO" id="GO:0007156">
    <property type="term" value="P:homophilic cell adhesion via plasma membrane adhesion molecules"/>
    <property type="evidence" value="ECO:0007669"/>
    <property type="project" value="InterPro"/>
</dbReference>
<evidence type="ECO:0000256" key="6">
    <source>
        <dbReference type="ARBA" id="ARBA00022989"/>
    </source>
</evidence>
<comment type="subcellular location">
    <subcellularLocation>
        <location evidence="1">Membrane</location>
    </subcellularLocation>
</comment>
<dbReference type="InterPro" id="IPR050971">
    <property type="entry name" value="Cadherin-domain_protein"/>
</dbReference>
<dbReference type="Pfam" id="PF00028">
    <property type="entry name" value="Cadherin"/>
    <property type="match status" value="4"/>
</dbReference>
<proteinExistence type="predicted"/>
<dbReference type="Pfam" id="PF13585">
    <property type="entry name" value="CHU_C"/>
    <property type="match status" value="1"/>
</dbReference>
<dbReference type="PANTHER" id="PTHR24025:SF23">
    <property type="entry name" value="NEURAL-CADHERIN"/>
    <property type="match status" value="1"/>
</dbReference>
<keyword evidence="5" id="KW-0130">Cell adhesion</keyword>
<dbReference type="PRINTS" id="PR00205">
    <property type="entry name" value="CADHERIN"/>
</dbReference>
<keyword evidence="10" id="KW-1185">Reference proteome</keyword>
<dbReference type="EMBL" id="FRAA01000004">
    <property type="protein sequence ID" value="SHK29299.1"/>
    <property type="molecule type" value="Genomic_DNA"/>
</dbReference>
<reference evidence="10" key="1">
    <citation type="submission" date="2016-11" db="EMBL/GenBank/DDBJ databases">
        <authorList>
            <person name="Varghese N."/>
            <person name="Submissions S."/>
        </authorList>
    </citation>
    <scope>NUCLEOTIDE SEQUENCE [LARGE SCALE GENOMIC DNA]</scope>
    <source>
        <strain evidence="10">DSM 26134</strain>
    </source>
</reference>
<dbReference type="GO" id="GO:0005509">
    <property type="term" value="F:calcium ion binding"/>
    <property type="evidence" value="ECO:0007669"/>
    <property type="project" value="InterPro"/>
</dbReference>
<dbReference type="GO" id="GO:0005911">
    <property type="term" value="C:cell-cell junction"/>
    <property type="evidence" value="ECO:0007669"/>
    <property type="project" value="TreeGrafter"/>
</dbReference>
<dbReference type="InterPro" id="IPR026341">
    <property type="entry name" value="T9SS_type_B"/>
</dbReference>
<gene>
    <name evidence="9" type="ORF">SAMN04488028_10492</name>
</gene>
<evidence type="ECO:0000259" key="8">
    <source>
        <dbReference type="PROSITE" id="PS50268"/>
    </source>
</evidence>
<dbReference type="InterPro" id="IPR002126">
    <property type="entry name" value="Cadherin-like_dom"/>
</dbReference>
<dbReference type="Gene3D" id="2.60.40.60">
    <property type="entry name" value="Cadherins"/>
    <property type="match status" value="6"/>
</dbReference>
<dbReference type="PANTHER" id="PTHR24025">
    <property type="entry name" value="DESMOGLEIN FAMILY MEMBER"/>
    <property type="match status" value="1"/>
</dbReference>
<feature type="domain" description="Cadherin" evidence="8">
    <location>
        <begin position="637"/>
        <end position="730"/>
    </location>
</feature>
<evidence type="ECO:0000256" key="1">
    <source>
        <dbReference type="ARBA" id="ARBA00004370"/>
    </source>
</evidence>
<keyword evidence="6" id="KW-1133">Transmembrane helix</keyword>
<keyword evidence="3" id="KW-0677">Repeat</keyword>
<evidence type="ECO:0000256" key="5">
    <source>
        <dbReference type="ARBA" id="ARBA00022889"/>
    </source>
</evidence>
<dbReference type="SUPFAM" id="SSF49313">
    <property type="entry name" value="Cadherin-like"/>
    <property type="match status" value="6"/>
</dbReference>
<evidence type="ECO:0000313" key="10">
    <source>
        <dbReference type="Proteomes" id="UP000184474"/>
    </source>
</evidence>
<feature type="domain" description="Cadherin" evidence="8">
    <location>
        <begin position="735"/>
        <end position="833"/>
    </location>
</feature>
<sequence>MGFWVLSMQCLHAQDPDWSVDYSQFPFRMSVSAVIEREGGLLEQGENKVAAFVGGEIRGIGYADSFHEPSGRYLAIFQIGSRVAQGEQVTFKIYDETEDAVVEGRFELAFVADQLVGSVSDPYVISDNRYPTAVTVSTTRFEENLASGEVICTLEVSDGDDDSHVLGLSDFDPPAASSLIAISGSSIVVSQVANYEMLSVFSVRLTATDVLGASVSVDLDFDVTNLEEAPTDITLSQYAITENNSPQAVVALIATADEDRDEMHSYFFTPVSQNEDTAFFVINGSQLKVNTVLDHESRSEYQLLISSEDKFGLTFSKALTLSVLDENEAPQISEATFGTVENVSVGSSLGTLTFSDPDVGQTLTLEMLTTGLPFSMDPVSGVLTVTGAINYEAATQYAFDVKVTDDGTPSLSSTQSLVMAVTDENEPPSDVTLSEIFISENLDVGSLVGELEVDDQDASERFSYEILATENQQDHTYFELIDNQLITKKQIDKESLDSYSLDVRVRDKAGHQLEKTLFVFVTDQNEQPRAYDTLWTVSEEHAVGMLVGQIEAYDPDAGQQLSYELRSTLSDLPFEMDPVTGAVSLTEVLDYESRSDYYLSVSIVDDGVPSLEEVISLHVRLTDINEAPTRILISGQTLLENRNSGALVGTLETLDADQVDFHSYEIIQIDQSPTNNAFVVLDNKLFANQLFDYETQSSYQVEIKSWDKGGLSVSEKVEILIEDTNEAPVVLDAVFSVRENTAFGHVVGQLQAIDQDHGQQLTYTFLEDGAGVFALDDVSGEISVNMPEVLDFEQTISFSFEVVVEDDGDPILRDTCTVSVEVEDLPEAELPIRNYISPNGDGFNDFLTIENPEVYEGFVLHVMNARGVRLYSKANYDNSWDGYYRGAVLPVGVYYYLFENINTGVRYQGQFYIKDR</sequence>
<evidence type="ECO:0000256" key="4">
    <source>
        <dbReference type="ARBA" id="ARBA00022837"/>
    </source>
</evidence>
<name>A0A1M6R9Z4_REIAG</name>
<dbReference type="CDD" id="cd11304">
    <property type="entry name" value="Cadherin_repeat"/>
    <property type="match status" value="6"/>
</dbReference>
<dbReference type="STRING" id="156994.SAMN04488028_10492"/>
<protein>
    <submittedName>
        <fullName evidence="9">Gliding motility-associated C-terminal domain-containing protein</fullName>
    </submittedName>
</protein>
<dbReference type="SMART" id="SM00112">
    <property type="entry name" value="CA"/>
    <property type="match status" value="6"/>
</dbReference>
<evidence type="ECO:0000256" key="2">
    <source>
        <dbReference type="ARBA" id="ARBA00022692"/>
    </source>
</evidence>
<evidence type="ECO:0000256" key="3">
    <source>
        <dbReference type="ARBA" id="ARBA00022737"/>
    </source>
</evidence>
<feature type="domain" description="Cadherin" evidence="8">
    <location>
        <begin position="430"/>
        <end position="530"/>
    </location>
</feature>
<organism evidence="9 10">
    <name type="scientific">Reichenbachiella agariperforans</name>
    <dbReference type="NCBI Taxonomy" id="156994"/>
    <lineage>
        <taxon>Bacteria</taxon>
        <taxon>Pseudomonadati</taxon>
        <taxon>Bacteroidota</taxon>
        <taxon>Cytophagia</taxon>
        <taxon>Cytophagales</taxon>
        <taxon>Reichenbachiellaceae</taxon>
        <taxon>Reichenbachiella</taxon>
    </lineage>
</organism>
<dbReference type="PROSITE" id="PS50268">
    <property type="entry name" value="CADHERIN_2"/>
    <property type="match status" value="6"/>
</dbReference>
<dbReference type="GO" id="GO:0016020">
    <property type="term" value="C:membrane"/>
    <property type="evidence" value="ECO:0007669"/>
    <property type="project" value="UniProtKB-SubCell"/>
</dbReference>
<dbReference type="Proteomes" id="UP000184474">
    <property type="component" value="Unassembled WGS sequence"/>
</dbReference>
<feature type="domain" description="Cadherin" evidence="8">
    <location>
        <begin position="232"/>
        <end position="332"/>
    </location>
</feature>
<keyword evidence="4" id="KW-0106">Calcium</keyword>